<keyword evidence="4 13" id="KW-0812">Transmembrane</keyword>
<evidence type="ECO:0000313" key="16">
    <source>
        <dbReference type="Proteomes" id="UP000028488"/>
    </source>
</evidence>
<feature type="transmembrane region" description="Helical" evidence="13">
    <location>
        <begin position="382"/>
        <end position="414"/>
    </location>
</feature>
<feature type="transmembrane region" description="Helical" evidence="13">
    <location>
        <begin position="328"/>
        <end position="348"/>
    </location>
</feature>
<dbReference type="InterPro" id="IPR011547">
    <property type="entry name" value="SLC26A/SulP_dom"/>
</dbReference>
<comment type="subcellular location">
    <subcellularLocation>
        <location evidence="1">Membrane</location>
        <topology evidence="1">Multi-pass membrane protein</topology>
    </subcellularLocation>
</comment>
<keyword evidence="15" id="KW-0614">Plasmid</keyword>
<dbReference type="GO" id="GO:0008270">
    <property type="term" value="F:zinc ion binding"/>
    <property type="evidence" value="ECO:0007669"/>
    <property type="project" value="InterPro"/>
</dbReference>
<gene>
    <name evidence="15" type="ORF">EP51_45075</name>
</gene>
<feature type="region of interest" description="Disordered" evidence="12">
    <location>
        <begin position="1"/>
        <end position="23"/>
    </location>
</feature>
<comment type="similarity">
    <text evidence="2">Belongs to the beta-class carbonic anhydrase family.</text>
</comment>
<feature type="transmembrane region" description="Helical" evidence="13">
    <location>
        <begin position="355"/>
        <end position="376"/>
    </location>
</feature>
<dbReference type="PROSITE" id="PS00704">
    <property type="entry name" value="PROK_CO2_ANHYDRASE_1"/>
    <property type="match status" value="1"/>
</dbReference>
<dbReference type="SMART" id="SM00947">
    <property type="entry name" value="Pro_CA"/>
    <property type="match status" value="1"/>
</dbReference>
<name>A0A076F1E0_RHOOP</name>
<evidence type="ECO:0000256" key="4">
    <source>
        <dbReference type="ARBA" id="ARBA00022692"/>
    </source>
</evidence>
<dbReference type="InterPro" id="IPR015892">
    <property type="entry name" value="Carbonic_anhydrase_CS"/>
</dbReference>
<evidence type="ECO:0000256" key="3">
    <source>
        <dbReference type="ARBA" id="ARBA00012925"/>
    </source>
</evidence>
<dbReference type="GO" id="GO:0015976">
    <property type="term" value="P:carbon utilization"/>
    <property type="evidence" value="ECO:0007669"/>
    <property type="project" value="InterPro"/>
</dbReference>
<proteinExistence type="inferred from homology"/>
<feature type="binding site" evidence="11">
    <location>
        <position position="654"/>
    </location>
    <ligand>
        <name>Zn(2+)</name>
        <dbReference type="ChEBI" id="CHEBI:29105"/>
    </ligand>
</feature>
<evidence type="ECO:0000256" key="9">
    <source>
        <dbReference type="ARBA" id="ARBA00024993"/>
    </source>
</evidence>
<keyword evidence="7 13" id="KW-0472">Membrane</keyword>
<keyword evidence="6 13" id="KW-1133">Transmembrane helix</keyword>
<dbReference type="GO" id="GO:0016020">
    <property type="term" value="C:membrane"/>
    <property type="evidence" value="ECO:0007669"/>
    <property type="project" value="UniProtKB-SubCell"/>
</dbReference>
<organism evidence="15 16">
    <name type="scientific">Rhodococcus opacus</name>
    <name type="common">Nocardia opaca</name>
    <dbReference type="NCBI Taxonomy" id="37919"/>
    <lineage>
        <taxon>Bacteria</taxon>
        <taxon>Bacillati</taxon>
        <taxon>Actinomycetota</taxon>
        <taxon>Actinomycetes</taxon>
        <taxon>Mycobacteriales</taxon>
        <taxon>Nocardiaceae</taxon>
        <taxon>Rhodococcus</taxon>
    </lineage>
</organism>
<dbReference type="GO" id="GO:0004089">
    <property type="term" value="F:carbonate dehydratase activity"/>
    <property type="evidence" value="ECO:0007669"/>
    <property type="project" value="UniProtKB-EC"/>
</dbReference>
<dbReference type="PANTHER" id="PTHR11814">
    <property type="entry name" value="SULFATE TRANSPORTER"/>
    <property type="match status" value="1"/>
</dbReference>
<dbReference type="RefSeq" id="WP_128970247.1">
    <property type="nucleotide sequence ID" value="NZ_CP008950.1"/>
</dbReference>
<evidence type="ECO:0000256" key="2">
    <source>
        <dbReference type="ARBA" id="ARBA00006217"/>
    </source>
</evidence>
<dbReference type="Pfam" id="PF00484">
    <property type="entry name" value="Pro_CA"/>
    <property type="match status" value="1"/>
</dbReference>
<feature type="transmembrane region" description="Helical" evidence="13">
    <location>
        <begin position="34"/>
        <end position="54"/>
    </location>
</feature>
<geneLocation type="plasmid" evidence="15 16">
    <name>pPDG3</name>
</geneLocation>
<comment type="catalytic activity">
    <reaction evidence="10">
        <text>hydrogencarbonate + H(+) = CO2 + H2O</text>
        <dbReference type="Rhea" id="RHEA:10748"/>
        <dbReference type="ChEBI" id="CHEBI:15377"/>
        <dbReference type="ChEBI" id="CHEBI:15378"/>
        <dbReference type="ChEBI" id="CHEBI:16526"/>
        <dbReference type="ChEBI" id="CHEBI:17544"/>
        <dbReference type="EC" id="4.2.1.1"/>
    </reaction>
</comment>
<protein>
    <recommendedName>
        <fullName evidence="3">carbonic anhydrase</fullName>
        <ecNumber evidence="3">4.2.1.1</ecNumber>
    </recommendedName>
</protein>
<dbReference type="InterPro" id="IPR001765">
    <property type="entry name" value="Carbonic_anhydrase"/>
</dbReference>
<feature type="transmembrane region" description="Helical" evidence="13">
    <location>
        <begin position="129"/>
        <end position="150"/>
    </location>
</feature>
<dbReference type="InterPro" id="IPR036874">
    <property type="entry name" value="Carbonic_anhydrase_sf"/>
</dbReference>
<feature type="binding site" evidence="11">
    <location>
        <position position="651"/>
    </location>
    <ligand>
        <name>Zn(2+)</name>
        <dbReference type="ChEBI" id="CHEBI:29105"/>
    </ligand>
</feature>
<evidence type="ECO:0000256" key="8">
    <source>
        <dbReference type="ARBA" id="ARBA00023239"/>
    </source>
</evidence>
<dbReference type="Gene3D" id="3.40.1050.10">
    <property type="entry name" value="Carbonic anhydrase"/>
    <property type="match status" value="1"/>
</dbReference>
<feature type="transmembrane region" description="Helical" evidence="13">
    <location>
        <begin position="251"/>
        <end position="274"/>
    </location>
</feature>
<accession>A0A076F1E0</accession>
<evidence type="ECO:0000256" key="1">
    <source>
        <dbReference type="ARBA" id="ARBA00004141"/>
    </source>
</evidence>
<keyword evidence="8" id="KW-0456">Lyase</keyword>
<dbReference type="Proteomes" id="UP000028488">
    <property type="component" value="Plasmid pPDG3"/>
</dbReference>
<feature type="binding site" evidence="11">
    <location>
        <position position="593"/>
    </location>
    <ligand>
        <name>Zn(2+)</name>
        <dbReference type="ChEBI" id="CHEBI:29105"/>
    </ligand>
</feature>
<comment type="function">
    <text evidence="9">Catalyzes the reversible hydration of carbon dioxide to form bicarbonate.</text>
</comment>
<dbReference type="Pfam" id="PF00916">
    <property type="entry name" value="Sulfate_transp"/>
    <property type="match status" value="1"/>
</dbReference>
<dbReference type="InterPro" id="IPR001902">
    <property type="entry name" value="SLC26A/SulP_fam"/>
</dbReference>
<feature type="binding site" evidence="11">
    <location>
        <position position="595"/>
    </location>
    <ligand>
        <name>Zn(2+)</name>
        <dbReference type="ChEBI" id="CHEBI:29105"/>
    </ligand>
</feature>
<dbReference type="AlphaFoldDB" id="A0A076F1E0"/>
<evidence type="ECO:0000256" key="6">
    <source>
        <dbReference type="ARBA" id="ARBA00022989"/>
    </source>
</evidence>
<dbReference type="EC" id="4.2.1.1" evidence="3"/>
<dbReference type="EMBL" id="CP008950">
    <property type="protein sequence ID" value="AII11217.1"/>
    <property type="molecule type" value="Genomic_DNA"/>
</dbReference>
<feature type="transmembrane region" description="Helical" evidence="13">
    <location>
        <begin position="61"/>
        <end position="81"/>
    </location>
</feature>
<evidence type="ECO:0000259" key="14">
    <source>
        <dbReference type="Pfam" id="PF00916"/>
    </source>
</evidence>
<evidence type="ECO:0000256" key="11">
    <source>
        <dbReference type="PIRSR" id="PIRSR601765-1"/>
    </source>
</evidence>
<reference evidence="15 16" key="1">
    <citation type="submission" date="2014-07" db="EMBL/GenBank/DDBJ databases">
        <title>Genome Sequence of Rhodococcus opacus Strain R7, a Biodegrader of Mono- and Polycyclic Aromatic Hydrocarbons.</title>
        <authorList>
            <person name="Di Gennaro P."/>
            <person name="Zampolli J."/>
            <person name="Presti I."/>
            <person name="Cappelletti M."/>
            <person name="D'Ursi P."/>
            <person name="Orro A."/>
            <person name="Mezzelani A."/>
            <person name="Milanesi L."/>
        </authorList>
    </citation>
    <scope>NUCLEOTIDE SEQUENCE [LARGE SCALE GENOMIC DNA]</scope>
    <source>
        <strain evidence="15 16">R7</strain>
        <plasmid evidence="15">pPDG3</plasmid>
    </source>
</reference>
<feature type="transmembrane region" description="Helical" evidence="13">
    <location>
        <begin position="184"/>
        <end position="200"/>
    </location>
</feature>
<dbReference type="SUPFAM" id="SSF53056">
    <property type="entry name" value="beta-carbonic anhydrase, cab"/>
    <property type="match status" value="1"/>
</dbReference>
<evidence type="ECO:0000256" key="5">
    <source>
        <dbReference type="ARBA" id="ARBA00022833"/>
    </source>
</evidence>
<keyword evidence="5 11" id="KW-0862">Zinc</keyword>
<sequence>MPPTRTTEPDDPPTIAGDGPKPDSSLSRILRHDLPASLVVFLVALPLSLGIAIASGAPIMAGLIAAVVGGVVAGLLGGSPLQVSGPAAGLTVVVAELVNTFGWKVTCAITVAAGVLQILFGLSRVARAALAISPMVVHAMLAGIGITIALQQVHVLLGGSSQSSAFENLTALPTQIGTAHLDDVLVGAIVIAILLSWKYLPATVRRVPGPLVAVVAATALSLVFPLDVERIVLDGSLFDAIALPALPDGQWLGVATAVLTVALIASVESLLSAVSVDKMHTGPRADLNRELLGQGAANITSGILGGLPVTGVIVRSSTNVAAGARTRASAVLHGVWVLVFSALLAGLVQQIPKSVLAGLLIVIGIQLIKLAHLRIAHRTGDLWVYGVTVAAVVFLNLLEGVLIGLALAIALVVWRVVRASIHAEPMGTPQSRQWRVVVEGSCSFLALPRLTGVLASVPPGSHVTVELTVDFLDHAAFEVIEEWSRQHESTGGTVLIDERGTAEMADAAAGPPSRTTDGTAQLSRRGGFAPWRVWQKFLPHHHHEDEAQHPNPRALRSVLAGISDYHRTHAPHLRPHMDDLHDGQKPDSLFLTCSDSRIVPNIITSSGPGDLFTVRNIGNLVPAGQRDDSVEAALAFALDELGVSSVLVCGHSGCGAMNALLADPDRPHPQSSGSIAVQQWLEHAQPSKRAYLAGHPVARAAAESGFGAADQLAMVNVALQLQTLQRHPLIGAAMAEGRIHIAGLFFDIPTARVLAVSTTTISELDPAAVPAE</sequence>
<evidence type="ECO:0000256" key="12">
    <source>
        <dbReference type="SAM" id="MobiDB-lite"/>
    </source>
</evidence>
<feature type="domain" description="SLC26A/SulP transporter" evidence="14">
    <location>
        <begin position="30"/>
        <end position="379"/>
    </location>
</feature>
<dbReference type="GO" id="GO:0055085">
    <property type="term" value="P:transmembrane transport"/>
    <property type="evidence" value="ECO:0007669"/>
    <property type="project" value="InterPro"/>
</dbReference>
<evidence type="ECO:0000313" key="15">
    <source>
        <dbReference type="EMBL" id="AII11217.1"/>
    </source>
</evidence>
<evidence type="ECO:0000256" key="13">
    <source>
        <dbReference type="SAM" id="Phobius"/>
    </source>
</evidence>
<evidence type="ECO:0000256" key="10">
    <source>
        <dbReference type="ARBA" id="ARBA00048348"/>
    </source>
</evidence>
<feature type="transmembrane region" description="Helical" evidence="13">
    <location>
        <begin position="207"/>
        <end position="226"/>
    </location>
</feature>
<feature type="transmembrane region" description="Helical" evidence="13">
    <location>
        <begin position="101"/>
        <end position="122"/>
    </location>
</feature>
<evidence type="ECO:0000256" key="7">
    <source>
        <dbReference type="ARBA" id="ARBA00023136"/>
    </source>
</evidence>
<feature type="transmembrane region" description="Helical" evidence="13">
    <location>
        <begin position="295"/>
        <end position="316"/>
    </location>
</feature>
<keyword evidence="11" id="KW-0479">Metal-binding</keyword>
<comment type="cofactor">
    <cofactor evidence="11">
        <name>Zn(2+)</name>
        <dbReference type="ChEBI" id="CHEBI:29105"/>
    </cofactor>
    <text evidence="11">Binds 1 zinc ion per subunit.</text>
</comment>